<evidence type="ECO:0000313" key="1">
    <source>
        <dbReference type="EMBL" id="TFY55228.1"/>
    </source>
</evidence>
<reference evidence="1 2" key="1">
    <citation type="submission" date="2019-01" db="EMBL/GenBank/DDBJ databases">
        <title>Genome sequencing of the rare red list fungi Fomitopsis rosea.</title>
        <authorList>
            <person name="Buettner E."/>
            <person name="Kellner H."/>
        </authorList>
    </citation>
    <scope>NUCLEOTIDE SEQUENCE [LARGE SCALE GENOMIC DNA]</scope>
    <source>
        <strain evidence="1 2">DSM 105464</strain>
    </source>
</reference>
<sequence length="154" mass="16094">TDAPDRPALLVLGSGLWYLRYAESGGLPAWEAKIESTLSALNRVHAPPADTVVLLPVSDVVSTKLSRERAETMRGADIDAMELGPAAPRAPAAARGLLAPACATRRPRRVWRPSRGAPVRVQCDAGREPDGGWAAFLERGGGHAGAGAAELGVQ</sequence>
<name>A0A4Y9XZW4_9APHY</name>
<dbReference type="EMBL" id="SEKV01000612">
    <property type="protein sequence ID" value="TFY55228.1"/>
    <property type="molecule type" value="Genomic_DNA"/>
</dbReference>
<comment type="caution">
    <text evidence="1">The sequence shown here is derived from an EMBL/GenBank/DDBJ whole genome shotgun (WGS) entry which is preliminary data.</text>
</comment>
<feature type="non-terminal residue" evidence="1">
    <location>
        <position position="1"/>
    </location>
</feature>
<dbReference type="Proteomes" id="UP000298390">
    <property type="component" value="Unassembled WGS sequence"/>
</dbReference>
<proteinExistence type="predicted"/>
<organism evidence="1 2">
    <name type="scientific">Rhodofomes roseus</name>
    <dbReference type="NCBI Taxonomy" id="34475"/>
    <lineage>
        <taxon>Eukaryota</taxon>
        <taxon>Fungi</taxon>
        <taxon>Dikarya</taxon>
        <taxon>Basidiomycota</taxon>
        <taxon>Agaricomycotina</taxon>
        <taxon>Agaricomycetes</taxon>
        <taxon>Polyporales</taxon>
        <taxon>Rhodofomes</taxon>
    </lineage>
</organism>
<protein>
    <submittedName>
        <fullName evidence="1">Uncharacterized protein</fullName>
    </submittedName>
</protein>
<accession>A0A4Y9XZW4</accession>
<dbReference type="AlphaFoldDB" id="A0A4Y9XZW4"/>
<evidence type="ECO:0000313" key="2">
    <source>
        <dbReference type="Proteomes" id="UP000298390"/>
    </source>
</evidence>
<gene>
    <name evidence="1" type="ORF">EVJ58_g8377</name>
</gene>